<keyword evidence="3" id="KW-1185">Reference proteome</keyword>
<dbReference type="Proteomes" id="UP001271007">
    <property type="component" value="Unassembled WGS sequence"/>
</dbReference>
<feature type="transmembrane region" description="Helical" evidence="1">
    <location>
        <begin position="296"/>
        <end position="316"/>
    </location>
</feature>
<name>A0AAJ0G6F4_9PEZI</name>
<sequence length="317" mass="33081">MFIKVPFATPISGALCALAFFLTVLSLIAGSREGVLEDWAIVTLNTSCIGEDVVDKIPSGKVFRRENPLTQMTNANGLTKVSTPPKVAQLTHGVAGALPTESAAVASQAQSIGDSVESGLEDAAGDLAKALGLQDFYSAHLMNYCEGYFMPGPVPNASIARNSIIKHVTACSNVTITHLFDPQSILQQQLSSSSVSIADLHWPNQITAGLSGLENLQRAMVILYLVAAIFMFIALVCTSTVLCCCTRGLGSVVITIAELVAAVNLCIGAAMVTLMAVKSADLINAYGSDIGISAAVGHKFLVFTWMASGAICAAVVI</sequence>
<evidence type="ECO:0000313" key="2">
    <source>
        <dbReference type="EMBL" id="KAK3045440.1"/>
    </source>
</evidence>
<proteinExistence type="predicted"/>
<keyword evidence="1" id="KW-0812">Transmembrane</keyword>
<protein>
    <submittedName>
        <fullName evidence="2">Uncharacterized protein</fullName>
    </submittedName>
</protein>
<comment type="caution">
    <text evidence="2">The sequence shown here is derived from an EMBL/GenBank/DDBJ whole genome shotgun (WGS) entry which is preliminary data.</text>
</comment>
<keyword evidence="1" id="KW-0472">Membrane</keyword>
<dbReference type="GO" id="GO:0005886">
    <property type="term" value="C:plasma membrane"/>
    <property type="evidence" value="ECO:0007669"/>
    <property type="project" value="InterPro"/>
</dbReference>
<feature type="transmembrane region" description="Helical" evidence="1">
    <location>
        <begin position="252"/>
        <end position="276"/>
    </location>
</feature>
<dbReference type="PANTHER" id="PTHR28019">
    <property type="entry name" value="CELL MEMBRANE PROTEIN YLR413W-RELATED"/>
    <property type="match status" value="1"/>
</dbReference>
<evidence type="ECO:0000313" key="3">
    <source>
        <dbReference type="Proteomes" id="UP001271007"/>
    </source>
</evidence>
<keyword evidence="1" id="KW-1133">Transmembrane helix</keyword>
<dbReference type="GO" id="GO:0051285">
    <property type="term" value="C:cell cortex of cell tip"/>
    <property type="evidence" value="ECO:0007669"/>
    <property type="project" value="TreeGrafter"/>
</dbReference>
<dbReference type="EMBL" id="JAWDJX010000250">
    <property type="protein sequence ID" value="KAK3045440.1"/>
    <property type="molecule type" value="Genomic_DNA"/>
</dbReference>
<dbReference type="AlphaFoldDB" id="A0AAJ0G6F4"/>
<reference evidence="2" key="1">
    <citation type="submission" date="2023-04" db="EMBL/GenBank/DDBJ databases">
        <title>Black Yeasts Isolated from many extreme environments.</title>
        <authorList>
            <person name="Coleine C."/>
            <person name="Stajich J.E."/>
            <person name="Selbmann L."/>
        </authorList>
    </citation>
    <scope>NUCLEOTIDE SEQUENCE</scope>
    <source>
        <strain evidence="2">CCFEE 5312</strain>
    </source>
</reference>
<evidence type="ECO:0000256" key="1">
    <source>
        <dbReference type="SAM" id="Phobius"/>
    </source>
</evidence>
<dbReference type="InterPro" id="IPR009571">
    <property type="entry name" value="SUR7/Rim9-like_fungi"/>
</dbReference>
<dbReference type="GO" id="GO:0031505">
    <property type="term" value="P:fungal-type cell wall organization"/>
    <property type="evidence" value="ECO:0007669"/>
    <property type="project" value="TreeGrafter"/>
</dbReference>
<gene>
    <name evidence="2" type="ORF">LTR09_012963</name>
</gene>
<dbReference type="InterPro" id="IPR052413">
    <property type="entry name" value="SUR7_domain"/>
</dbReference>
<feature type="transmembrane region" description="Helical" evidence="1">
    <location>
        <begin position="221"/>
        <end position="245"/>
    </location>
</feature>
<organism evidence="2 3">
    <name type="scientific">Extremus antarcticus</name>
    <dbReference type="NCBI Taxonomy" id="702011"/>
    <lineage>
        <taxon>Eukaryota</taxon>
        <taxon>Fungi</taxon>
        <taxon>Dikarya</taxon>
        <taxon>Ascomycota</taxon>
        <taxon>Pezizomycotina</taxon>
        <taxon>Dothideomycetes</taxon>
        <taxon>Dothideomycetidae</taxon>
        <taxon>Mycosphaerellales</taxon>
        <taxon>Extremaceae</taxon>
        <taxon>Extremus</taxon>
    </lineage>
</organism>
<dbReference type="PANTHER" id="PTHR28019:SF7">
    <property type="entry name" value="SUR7 PROTEIN"/>
    <property type="match status" value="1"/>
</dbReference>
<accession>A0AAJ0G6F4</accession>
<dbReference type="Pfam" id="PF06687">
    <property type="entry name" value="SUR7"/>
    <property type="match status" value="1"/>
</dbReference>